<evidence type="ECO:0008006" key="9">
    <source>
        <dbReference type="Google" id="ProtNLM"/>
    </source>
</evidence>
<sequence length="344" mass="36488">MPTEISGELPADGREATRYLIDEALGYVYPGALRAAASLGVADLLAGGPLTVAELAGRAGVHEAGLRRVLRVLATRGVFEELADGRFALTPVGQALRSDAPVSARPAVLMLTDTTLWRPAGEVELSLRRGGSVFEDLFGMSFFDYVAGNPQTAATFHTGMAAFSDQENELVAAAYDFPASGVVADVGGGHGGFLLEVLRRRPGLDGVLMDEEHVVAGHRLGAEDVKGRWRAVPGDFFREVPAGADVYVIKRVLHDWDDESCVTILRNCRRAMVPGGRVLVIDAVVPPGNEPHQAKAVDMILMTAVPGRERTEAEFAGLLAAAGLRMSRVVPTGTVVSIVEAVEP</sequence>
<dbReference type="Pfam" id="PF08100">
    <property type="entry name" value="Dimerisation"/>
    <property type="match status" value="1"/>
</dbReference>
<dbReference type="CDD" id="cd02440">
    <property type="entry name" value="AdoMet_MTases"/>
    <property type="match status" value="1"/>
</dbReference>
<dbReference type="InterPro" id="IPR012967">
    <property type="entry name" value="COMT_dimerisation"/>
</dbReference>
<dbReference type="SUPFAM" id="SSF53335">
    <property type="entry name" value="S-adenosyl-L-methionine-dependent methyltransferases"/>
    <property type="match status" value="1"/>
</dbReference>
<protein>
    <recommendedName>
        <fullName evidence="9">SAM-dependent methyltransferase</fullName>
    </recommendedName>
</protein>
<organism evidence="7 8">
    <name type="scientific">Nonomuraea rubra</name>
    <dbReference type="NCBI Taxonomy" id="46180"/>
    <lineage>
        <taxon>Bacteria</taxon>
        <taxon>Bacillati</taxon>
        <taxon>Actinomycetota</taxon>
        <taxon>Actinomycetes</taxon>
        <taxon>Streptosporangiales</taxon>
        <taxon>Streptosporangiaceae</taxon>
        <taxon>Nonomuraea</taxon>
    </lineage>
</organism>
<reference evidence="7 8" key="1">
    <citation type="submission" date="2020-08" db="EMBL/GenBank/DDBJ databases">
        <title>Sequencing the genomes of 1000 actinobacteria strains.</title>
        <authorList>
            <person name="Klenk H.-P."/>
        </authorList>
    </citation>
    <scope>NUCLEOTIDE SEQUENCE [LARGE SCALE GENOMIC DNA]</scope>
    <source>
        <strain evidence="7 8">DSM 43768</strain>
    </source>
</reference>
<dbReference type="Pfam" id="PF00891">
    <property type="entry name" value="Methyltransf_2"/>
    <property type="match status" value="1"/>
</dbReference>
<dbReference type="InterPro" id="IPR036390">
    <property type="entry name" value="WH_DNA-bd_sf"/>
</dbReference>
<evidence type="ECO:0000313" key="7">
    <source>
        <dbReference type="EMBL" id="MBB6551062.1"/>
    </source>
</evidence>
<dbReference type="InterPro" id="IPR029063">
    <property type="entry name" value="SAM-dependent_MTases_sf"/>
</dbReference>
<evidence type="ECO:0000313" key="8">
    <source>
        <dbReference type="Proteomes" id="UP000565579"/>
    </source>
</evidence>
<evidence type="ECO:0000259" key="6">
    <source>
        <dbReference type="Pfam" id="PF08100"/>
    </source>
</evidence>
<keyword evidence="8" id="KW-1185">Reference proteome</keyword>
<dbReference type="SUPFAM" id="SSF46785">
    <property type="entry name" value="Winged helix' DNA-binding domain"/>
    <property type="match status" value="1"/>
</dbReference>
<dbReference type="AlphaFoldDB" id="A0A7X0NWV8"/>
<keyword evidence="1" id="KW-0489">Methyltransferase</keyword>
<dbReference type="InterPro" id="IPR036388">
    <property type="entry name" value="WH-like_DNA-bd_sf"/>
</dbReference>
<dbReference type="PANTHER" id="PTHR43712">
    <property type="entry name" value="PUTATIVE (AFU_ORTHOLOGUE AFUA_4G14580)-RELATED"/>
    <property type="match status" value="1"/>
</dbReference>
<evidence type="ECO:0000256" key="2">
    <source>
        <dbReference type="ARBA" id="ARBA00022679"/>
    </source>
</evidence>
<dbReference type="PANTHER" id="PTHR43712:SF2">
    <property type="entry name" value="O-METHYLTRANSFERASE CICE"/>
    <property type="match status" value="1"/>
</dbReference>
<dbReference type="Proteomes" id="UP000565579">
    <property type="component" value="Unassembled WGS sequence"/>
</dbReference>
<dbReference type="Gene3D" id="3.40.50.150">
    <property type="entry name" value="Vaccinia Virus protein VP39"/>
    <property type="match status" value="1"/>
</dbReference>
<evidence type="ECO:0000259" key="5">
    <source>
        <dbReference type="Pfam" id="PF00891"/>
    </source>
</evidence>
<keyword evidence="3" id="KW-0949">S-adenosyl-L-methionine</keyword>
<keyword evidence="2" id="KW-0808">Transferase</keyword>
<dbReference type="GO" id="GO:0046983">
    <property type="term" value="F:protein dimerization activity"/>
    <property type="evidence" value="ECO:0007669"/>
    <property type="project" value="InterPro"/>
</dbReference>
<name>A0A7X0NWV8_9ACTN</name>
<gene>
    <name evidence="7" type="ORF">HD593_005857</name>
</gene>
<feature type="domain" description="O-methyltransferase dimerisation" evidence="6">
    <location>
        <begin position="24"/>
        <end position="96"/>
    </location>
</feature>
<evidence type="ECO:0000256" key="1">
    <source>
        <dbReference type="ARBA" id="ARBA00022603"/>
    </source>
</evidence>
<proteinExistence type="predicted"/>
<dbReference type="RefSeq" id="WP_185105213.1">
    <property type="nucleotide sequence ID" value="NZ_JACHMI010000001.1"/>
</dbReference>
<dbReference type="InterPro" id="IPR001077">
    <property type="entry name" value="COMT_C"/>
</dbReference>
<accession>A0A7X0NWV8</accession>
<dbReference type="GO" id="GO:0008171">
    <property type="term" value="F:O-methyltransferase activity"/>
    <property type="evidence" value="ECO:0007669"/>
    <property type="project" value="InterPro"/>
</dbReference>
<dbReference type="GO" id="GO:0032259">
    <property type="term" value="P:methylation"/>
    <property type="evidence" value="ECO:0007669"/>
    <property type="project" value="UniProtKB-KW"/>
</dbReference>
<dbReference type="Gene3D" id="1.10.10.10">
    <property type="entry name" value="Winged helix-like DNA-binding domain superfamily/Winged helix DNA-binding domain"/>
    <property type="match status" value="1"/>
</dbReference>
<evidence type="ECO:0000256" key="4">
    <source>
        <dbReference type="PIRSR" id="PIRSR005739-1"/>
    </source>
</evidence>
<feature type="active site" description="Proton acceptor" evidence="4">
    <location>
        <position position="254"/>
    </location>
</feature>
<evidence type="ECO:0000256" key="3">
    <source>
        <dbReference type="ARBA" id="ARBA00022691"/>
    </source>
</evidence>
<dbReference type="InterPro" id="IPR016461">
    <property type="entry name" value="COMT-like"/>
</dbReference>
<dbReference type="EMBL" id="JACHMI010000001">
    <property type="protein sequence ID" value="MBB6551062.1"/>
    <property type="molecule type" value="Genomic_DNA"/>
</dbReference>
<dbReference type="PROSITE" id="PS51683">
    <property type="entry name" value="SAM_OMT_II"/>
    <property type="match status" value="1"/>
</dbReference>
<feature type="domain" description="O-methyltransferase C-terminal" evidence="5">
    <location>
        <begin position="130"/>
        <end position="324"/>
    </location>
</feature>
<comment type="caution">
    <text evidence="7">The sequence shown here is derived from an EMBL/GenBank/DDBJ whole genome shotgun (WGS) entry which is preliminary data.</text>
</comment>
<dbReference type="PIRSF" id="PIRSF005739">
    <property type="entry name" value="O-mtase"/>
    <property type="match status" value="1"/>
</dbReference>